<keyword evidence="2" id="KW-1185">Reference proteome</keyword>
<gene>
    <name evidence="1" type="ORF">QA636_02210</name>
</gene>
<dbReference type="RefSeq" id="WP_141342851.1">
    <property type="nucleotide sequence ID" value="NZ_CP121646.1"/>
</dbReference>
<evidence type="ECO:0000313" key="2">
    <source>
        <dbReference type="Proteomes" id="UP001221546"/>
    </source>
</evidence>
<reference evidence="1 2" key="1">
    <citation type="submission" date="2023-04" db="EMBL/GenBank/DDBJ databases">
        <title>Australian commercial rhizobial inoculants.</title>
        <authorList>
            <person name="Kohlmeier M.G."/>
            <person name="O'Hara G.W."/>
            <person name="Colombi E."/>
            <person name="Ramsay J.P."/>
            <person name="Terpolilli J."/>
        </authorList>
    </citation>
    <scope>NUCLEOTIDE SEQUENCE [LARGE SCALE GENOMIC DNA]</scope>
    <source>
        <strain evidence="1 2">CB627</strain>
    </source>
</reference>
<dbReference type="Proteomes" id="UP001221546">
    <property type="component" value="Chromosome"/>
</dbReference>
<name>A0ABY8JVS8_9BRAD</name>
<evidence type="ECO:0000313" key="1">
    <source>
        <dbReference type="EMBL" id="WFU68400.1"/>
    </source>
</evidence>
<accession>A0ABY8JVS8</accession>
<organism evidence="1 2">
    <name type="scientific">Bradyrhizobium brasilense</name>
    <dbReference type="NCBI Taxonomy" id="1419277"/>
    <lineage>
        <taxon>Bacteria</taxon>
        <taxon>Pseudomonadati</taxon>
        <taxon>Pseudomonadota</taxon>
        <taxon>Alphaproteobacteria</taxon>
        <taxon>Hyphomicrobiales</taxon>
        <taxon>Nitrobacteraceae</taxon>
        <taxon>Bradyrhizobium</taxon>
    </lineage>
</organism>
<sequence>MKRKVAAILAADIAGQGRLVADDEEATLRRLASSRQVASSRSARPNDLQICEAGYSRDRAQMTSCSAMTIRPDRIAISFLT</sequence>
<dbReference type="EMBL" id="CP121646">
    <property type="protein sequence ID" value="WFU68400.1"/>
    <property type="molecule type" value="Genomic_DNA"/>
</dbReference>
<evidence type="ECO:0008006" key="3">
    <source>
        <dbReference type="Google" id="ProtNLM"/>
    </source>
</evidence>
<protein>
    <recommendedName>
        <fullName evidence="3">Transposase</fullName>
    </recommendedName>
</protein>
<proteinExistence type="predicted"/>